<feature type="compositionally biased region" description="Acidic residues" evidence="5">
    <location>
        <begin position="1094"/>
        <end position="1116"/>
    </location>
</feature>
<feature type="repeat" description="TPR" evidence="3">
    <location>
        <begin position="317"/>
        <end position="350"/>
    </location>
</feature>
<dbReference type="GO" id="GO:0000993">
    <property type="term" value="F:RNA polymerase II complex binding"/>
    <property type="evidence" value="ECO:0007669"/>
    <property type="project" value="TreeGrafter"/>
</dbReference>
<protein>
    <submittedName>
        <fullName evidence="6">Uncharacterized protein</fullName>
    </submittedName>
</protein>
<keyword evidence="2 3" id="KW-0802">TPR repeat</keyword>
<evidence type="ECO:0000313" key="6">
    <source>
        <dbReference type="EMBL" id="CAK0757432.1"/>
    </source>
</evidence>
<dbReference type="AlphaFoldDB" id="A0AAV1HZ96"/>
<feature type="compositionally biased region" description="Low complexity" evidence="5">
    <location>
        <begin position="1061"/>
        <end position="1074"/>
    </location>
</feature>
<feature type="compositionally biased region" description="Basic and acidic residues" evidence="5">
    <location>
        <begin position="946"/>
        <end position="955"/>
    </location>
</feature>
<sequence>MEGARVYDVGPALYIPVGGGEVIAIPYEEMPEEVEDMIEVLAAEVAPLDVWVQVAKAYLAQGKFEQGLQIMEEATSEDIPQEIKDRHRYARLQMLCELSNINISRARAEVDPRERVNHMIRATGPLDRARLLDPTDQLVHLTHGHLLFASSEVEKAKSELKLAMKASTASRASVAATLALANILFQQKRFSEAHRYFCQALRAHPNGPPEIRLGLAQCLFRLGKFKLAEAAFRRTLDCSPGCGPALLGLAITSFYKSSDKAMREGMQYLCQAFDADPGQSAVLIMLARLCLNRGDAERARALAAAAHQVAMVPDARAHALVLQGRAHHALSNFKDAYTCYQKALEIDSTLPLPLFGTAQLMANQAGGVDRALQHLEKALDKVPFWPEALTTMGKLFPYAKGRLGAGESAIAHFKEAAKADISSSLVWEMLGEMLAFSDPPGALQAYRKALELKRAAAEREREARRKRLQRARRIRARHAAEHALENGDAALESLEDAAEQEQADRLEVIPAQLLNNAAVLHMRGGESHAALALTKEAAQSAAATDYEGLPTGTQVTLGYNSARISEACGNLQQAAAEYRNILEAFPGYSDCALRMACLAGHRGDFPEATQWIEKALKSKTNLTDAHSLRGWLHLEAQEYDAADQVFQKLVNETAKNDDYGWLGIASILLKSIPATRKKPGDSEKARKYANRALDLYRQVLNKHEGNIYAANGIGAAVAELGEYSSAQKVFMLVQEAAAAAEGFLRMPDAQLNLGILALALEKPKEAVQIFSAVLRKYFSGTSAEVLLLLARAFYDAEQMPQARAALLRAVHLDPTNMQLRFNVALVLQQHAVRMVGELRQRTDDEKAADAQRAVTELHTAVRLFEALEKKAHTEKTGFEAKNVAVHHKFCHSSLQSAQRQQEQAEKESRAKEAKREVSRIQMEAESRKQQLRAEAEAQKRAAAAAQKEDAARTAQERMQQLQSQWRESEALKQAAEQGDADKVGKKRKKSKAAAEEEQVFGEERTAADRASALRETGLETSSDDEDYQPNGDGADADMDEADEEGPGADANGQPEAEDAEAGPAAAGLLLSSPSTGGRLKKKARVEADAASALEDLEDGPPLDLGLEDEVEDQQDEATEARMADLFGESDED</sequence>
<feature type="coiled-coil region" evidence="4">
    <location>
        <begin position="443"/>
        <end position="504"/>
    </location>
</feature>
<feature type="region of interest" description="Disordered" evidence="5">
    <location>
        <begin position="894"/>
        <end position="1116"/>
    </location>
</feature>
<dbReference type="PROSITE" id="PS50005">
    <property type="entry name" value="TPR"/>
    <property type="match status" value="3"/>
</dbReference>
<name>A0AAV1HZ96_9CHLO</name>
<accession>A0AAV1HZ96</accession>
<evidence type="ECO:0000256" key="1">
    <source>
        <dbReference type="ARBA" id="ARBA00022737"/>
    </source>
</evidence>
<dbReference type="Proteomes" id="UP001314263">
    <property type="component" value="Unassembled WGS sequence"/>
</dbReference>
<feature type="compositionally biased region" description="Basic and acidic residues" evidence="5">
    <location>
        <begin position="902"/>
        <end position="939"/>
    </location>
</feature>
<dbReference type="SMART" id="SM00028">
    <property type="entry name" value="TPR"/>
    <property type="match status" value="10"/>
</dbReference>
<evidence type="ECO:0000256" key="3">
    <source>
        <dbReference type="PROSITE-ProRule" id="PRU00339"/>
    </source>
</evidence>
<evidence type="ECO:0000256" key="4">
    <source>
        <dbReference type="SAM" id="Coils"/>
    </source>
</evidence>
<organism evidence="6 7">
    <name type="scientific">Coccomyxa viridis</name>
    <dbReference type="NCBI Taxonomy" id="1274662"/>
    <lineage>
        <taxon>Eukaryota</taxon>
        <taxon>Viridiplantae</taxon>
        <taxon>Chlorophyta</taxon>
        <taxon>core chlorophytes</taxon>
        <taxon>Trebouxiophyceae</taxon>
        <taxon>Trebouxiophyceae incertae sedis</taxon>
        <taxon>Coccomyxaceae</taxon>
        <taxon>Coccomyxa</taxon>
    </lineage>
</organism>
<dbReference type="InterPro" id="IPR011990">
    <property type="entry name" value="TPR-like_helical_dom_sf"/>
</dbReference>
<dbReference type="InterPro" id="IPR031101">
    <property type="entry name" value="Ctr9"/>
</dbReference>
<feature type="compositionally biased region" description="Acidic residues" evidence="5">
    <location>
        <begin position="1034"/>
        <end position="1046"/>
    </location>
</feature>
<evidence type="ECO:0000256" key="2">
    <source>
        <dbReference type="ARBA" id="ARBA00022803"/>
    </source>
</evidence>
<keyword evidence="1" id="KW-0677">Repeat</keyword>
<dbReference type="Gene3D" id="1.25.40.10">
    <property type="entry name" value="Tetratricopeptide repeat domain"/>
    <property type="match status" value="4"/>
</dbReference>
<dbReference type="PANTHER" id="PTHR14027">
    <property type="entry name" value="RNA POLYMERASE-ASSOCIATED PROTEIN CTR9"/>
    <property type="match status" value="1"/>
</dbReference>
<dbReference type="GO" id="GO:0006368">
    <property type="term" value="P:transcription elongation by RNA polymerase II"/>
    <property type="evidence" value="ECO:0007669"/>
    <property type="project" value="TreeGrafter"/>
</dbReference>
<dbReference type="Pfam" id="PF13432">
    <property type="entry name" value="TPR_16"/>
    <property type="match status" value="2"/>
</dbReference>
<feature type="compositionally biased region" description="Polar residues" evidence="5">
    <location>
        <begin position="956"/>
        <end position="965"/>
    </location>
</feature>
<dbReference type="Pfam" id="PF13181">
    <property type="entry name" value="TPR_8"/>
    <property type="match status" value="1"/>
</dbReference>
<evidence type="ECO:0000313" key="7">
    <source>
        <dbReference type="Proteomes" id="UP001314263"/>
    </source>
</evidence>
<feature type="repeat" description="TPR" evidence="3">
    <location>
        <begin position="783"/>
        <end position="816"/>
    </location>
</feature>
<dbReference type="SUPFAM" id="SSF81901">
    <property type="entry name" value="HCP-like"/>
    <property type="match status" value="1"/>
</dbReference>
<dbReference type="PANTHER" id="PTHR14027:SF2">
    <property type="entry name" value="RNA POLYMERASE-ASSOCIATED PROTEIN CTR9 HOMOLOG"/>
    <property type="match status" value="1"/>
</dbReference>
<dbReference type="InterPro" id="IPR019734">
    <property type="entry name" value="TPR_rpt"/>
</dbReference>
<keyword evidence="4" id="KW-0175">Coiled coil</keyword>
<dbReference type="SUPFAM" id="SSF48452">
    <property type="entry name" value="TPR-like"/>
    <property type="match status" value="3"/>
</dbReference>
<gene>
    <name evidence="6" type="ORF">CVIRNUC_002539</name>
</gene>
<reference evidence="6 7" key="1">
    <citation type="submission" date="2023-10" db="EMBL/GenBank/DDBJ databases">
        <authorList>
            <person name="Maclean D."/>
            <person name="Macfadyen A."/>
        </authorList>
    </citation>
    <scope>NUCLEOTIDE SEQUENCE [LARGE SCALE GENOMIC DNA]</scope>
</reference>
<comment type="caution">
    <text evidence="6">The sequence shown here is derived from an EMBL/GenBank/DDBJ whole genome shotgun (WGS) entry which is preliminary data.</text>
</comment>
<evidence type="ECO:0000256" key="5">
    <source>
        <dbReference type="SAM" id="MobiDB-lite"/>
    </source>
</evidence>
<dbReference type="GO" id="GO:0006355">
    <property type="term" value="P:regulation of DNA-templated transcription"/>
    <property type="evidence" value="ECO:0007669"/>
    <property type="project" value="InterPro"/>
</dbReference>
<keyword evidence="7" id="KW-1185">Reference proteome</keyword>
<dbReference type="GO" id="GO:0016593">
    <property type="term" value="C:Cdc73/Paf1 complex"/>
    <property type="evidence" value="ECO:0007669"/>
    <property type="project" value="TreeGrafter"/>
</dbReference>
<proteinExistence type="predicted"/>
<feature type="repeat" description="TPR" evidence="3">
    <location>
        <begin position="174"/>
        <end position="207"/>
    </location>
</feature>
<dbReference type="EMBL" id="CAUYUE010000003">
    <property type="protein sequence ID" value="CAK0757432.1"/>
    <property type="molecule type" value="Genomic_DNA"/>
</dbReference>